<dbReference type="EMBL" id="BARS01025100">
    <property type="protein sequence ID" value="GAG00719.1"/>
    <property type="molecule type" value="Genomic_DNA"/>
</dbReference>
<sequence>GKFQKVHDYVKEVKDTGVMAGVSCHKPEVIEKISEEDWENDLFMACFYEITRSKEEWKKMLGFTPFQYIFHDNDPKRMCRAIRSARKPVLGFKILAGGWAADRKELTEKAFKFAFQNIKASDGVIVGMLPAFDDQVSENVKYTVKYEGNL</sequence>
<dbReference type="AlphaFoldDB" id="X0U4N0"/>
<accession>X0U4N0</accession>
<proteinExistence type="predicted"/>
<feature type="non-terminal residue" evidence="1">
    <location>
        <position position="1"/>
    </location>
</feature>
<evidence type="ECO:0000313" key="1">
    <source>
        <dbReference type="EMBL" id="GAG00719.1"/>
    </source>
</evidence>
<protein>
    <submittedName>
        <fullName evidence="1">Uncharacterized protein</fullName>
    </submittedName>
</protein>
<gene>
    <name evidence="1" type="ORF">S01H1_39722</name>
</gene>
<comment type="caution">
    <text evidence="1">The sequence shown here is derived from an EMBL/GenBank/DDBJ whole genome shotgun (WGS) entry which is preliminary data.</text>
</comment>
<name>X0U4N0_9ZZZZ</name>
<organism evidence="1">
    <name type="scientific">marine sediment metagenome</name>
    <dbReference type="NCBI Taxonomy" id="412755"/>
    <lineage>
        <taxon>unclassified sequences</taxon>
        <taxon>metagenomes</taxon>
        <taxon>ecological metagenomes</taxon>
    </lineage>
</organism>
<reference evidence="1" key="1">
    <citation type="journal article" date="2014" name="Front. Microbiol.">
        <title>High frequency of phylogenetically diverse reductive dehalogenase-homologous genes in deep subseafloor sedimentary metagenomes.</title>
        <authorList>
            <person name="Kawai M."/>
            <person name="Futagami T."/>
            <person name="Toyoda A."/>
            <person name="Takaki Y."/>
            <person name="Nishi S."/>
            <person name="Hori S."/>
            <person name="Arai W."/>
            <person name="Tsubouchi T."/>
            <person name="Morono Y."/>
            <person name="Uchiyama I."/>
            <person name="Ito T."/>
            <person name="Fujiyama A."/>
            <person name="Inagaki F."/>
            <person name="Takami H."/>
        </authorList>
    </citation>
    <scope>NUCLEOTIDE SEQUENCE</scope>
    <source>
        <strain evidence="1">Expedition CK06-06</strain>
    </source>
</reference>